<comment type="caution">
    <text evidence="2">The sequence shown here is derived from an EMBL/GenBank/DDBJ whole genome shotgun (WGS) entry which is preliminary data.</text>
</comment>
<evidence type="ECO:0000313" key="2">
    <source>
        <dbReference type="EMBL" id="MBK1792570.1"/>
    </source>
</evidence>
<dbReference type="CDD" id="cd07043">
    <property type="entry name" value="STAS_anti-anti-sigma_factors"/>
    <property type="match status" value="1"/>
</dbReference>
<sequence>MSSILTSQEDGFDWIRCEGKCSFQNSPILKELAASRIDAGVRTLVVDLQACTGMDSTFMGTLAGLALRLAKLPEGVLQIAEPGTANRKSLEDLGLGVIIDIEPAESLWGGSTAEVRERLREYQSGSGQDANRPSHVLEAHRRLSDLNEENSVKFKTVLDVLEGEASSQDRF</sequence>
<dbReference type="Pfam" id="PF01740">
    <property type="entry name" value="STAS"/>
    <property type="match status" value="1"/>
</dbReference>
<proteinExistence type="predicted"/>
<accession>A0A8J7SK28</accession>
<dbReference type="EMBL" id="JAENIM010000046">
    <property type="protein sequence ID" value="MBK1792570.1"/>
    <property type="molecule type" value="Genomic_DNA"/>
</dbReference>
<feature type="domain" description="STAS" evidence="1">
    <location>
        <begin position="2"/>
        <end position="95"/>
    </location>
</feature>
<dbReference type="InterPro" id="IPR036513">
    <property type="entry name" value="STAS_dom_sf"/>
</dbReference>
<dbReference type="SUPFAM" id="SSF52091">
    <property type="entry name" value="SpoIIaa-like"/>
    <property type="match status" value="1"/>
</dbReference>
<protein>
    <submittedName>
        <fullName evidence="2">STAS domain-containing protein</fullName>
    </submittedName>
</protein>
<dbReference type="InterPro" id="IPR002645">
    <property type="entry name" value="STAS_dom"/>
</dbReference>
<dbReference type="PROSITE" id="PS50801">
    <property type="entry name" value="STAS"/>
    <property type="match status" value="1"/>
</dbReference>
<dbReference type="Gene3D" id="3.30.750.24">
    <property type="entry name" value="STAS domain"/>
    <property type="match status" value="1"/>
</dbReference>
<organism evidence="2 3">
    <name type="scientific">Persicirhabdus sediminis</name>
    <dbReference type="NCBI Taxonomy" id="454144"/>
    <lineage>
        <taxon>Bacteria</taxon>
        <taxon>Pseudomonadati</taxon>
        <taxon>Verrucomicrobiota</taxon>
        <taxon>Verrucomicrobiia</taxon>
        <taxon>Verrucomicrobiales</taxon>
        <taxon>Verrucomicrobiaceae</taxon>
        <taxon>Persicirhabdus</taxon>
    </lineage>
</organism>
<evidence type="ECO:0000259" key="1">
    <source>
        <dbReference type="PROSITE" id="PS50801"/>
    </source>
</evidence>
<evidence type="ECO:0000313" key="3">
    <source>
        <dbReference type="Proteomes" id="UP000624703"/>
    </source>
</evidence>
<dbReference type="Proteomes" id="UP000624703">
    <property type="component" value="Unassembled WGS sequence"/>
</dbReference>
<reference evidence="2" key="1">
    <citation type="submission" date="2021-01" db="EMBL/GenBank/DDBJ databases">
        <title>Modified the classification status of verrucomicrobia.</title>
        <authorList>
            <person name="Feng X."/>
        </authorList>
    </citation>
    <scope>NUCLEOTIDE SEQUENCE</scope>
    <source>
        <strain evidence="2">_KCTC 22039</strain>
    </source>
</reference>
<keyword evidence="3" id="KW-1185">Reference proteome</keyword>
<name>A0A8J7SK28_9BACT</name>
<dbReference type="AlphaFoldDB" id="A0A8J7SK28"/>
<dbReference type="RefSeq" id="WP_200312583.1">
    <property type="nucleotide sequence ID" value="NZ_JAENIM010000046.1"/>
</dbReference>
<gene>
    <name evidence="2" type="ORF">JIN82_15500</name>
</gene>